<dbReference type="PROSITE" id="PS50949">
    <property type="entry name" value="HTH_GNTR"/>
    <property type="match status" value="1"/>
</dbReference>
<dbReference type="InterPro" id="IPR000524">
    <property type="entry name" value="Tscrpt_reg_HTH_GntR"/>
</dbReference>
<evidence type="ECO:0000256" key="1">
    <source>
        <dbReference type="ARBA" id="ARBA00023015"/>
    </source>
</evidence>
<keyword evidence="6" id="KW-1185">Reference proteome</keyword>
<dbReference type="SUPFAM" id="SSF48008">
    <property type="entry name" value="GntR ligand-binding domain-like"/>
    <property type="match status" value="1"/>
</dbReference>
<feature type="domain" description="HTH gntR-type" evidence="4">
    <location>
        <begin position="24"/>
        <end position="91"/>
    </location>
</feature>
<dbReference type="Gene3D" id="1.20.120.530">
    <property type="entry name" value="GntR ligand-binding domain-like"/>
    <property type="match status" value="1"/>
</dbReference>
<sequence>MTARSRFVDAEPAPLPVSNNIVVRTLSDQVFEIVRERIVTGSLPDDAAIRQDALATELGVSKIPVREALGRLEQEGFLTSQANRGYSVRPMSAEQADEIYALRLLIEPAAAGRGALDATERDRAEAVAAFQALDEAANTNLAEVAVRNRHFHVALVRPGGRLLTTQLVERLSILAERYVISHLEPAGRDARAHLEHRHLIDAWMARDQAVLEKLLHQHIEATLWDLRAQFAAAGN</sequence>
<organism evidence="5 6">
    <name type="scientific">Sphingomonas rubra</name>
    <dbReference type="NCBI Taxonomy" id="634430"/>
    <lineage>
        <taxon>Bacteria</taxon>
        <taxon>Pseudomonadati</taxon>
        <taxon>Pseudomonadota</taxon>
        <taxon>Alphaproteobacteria</taxon>
        <taxon>Sphingomonadales</taxon>
        <taxon>Sphingomonadaceae</taxon>
        <taxon>Sphingomonas</taxon>
    </lineage>
</organism>
<gene>
    <name evidence="5" type="ORF">SAMN04488241_103244</name>
</gene>
<name>A0A1I5RGB5_9SPHN</name>
<dbReference type="AlphaFoldDB" id="A0A1I5RGB5"/>
<dbReference type="PANTHER" id="PTHR43537:SF24">
    <property type="entry name" value="GLUCONATE OPERON TRANSCRIPTIONAL REPRESSOR"/>
    <property type="match status" value="1"/>
</dbReference>
<dbReference type="InterPro" id="IPR036388">
    <property type="entry name" value="WH-like_DNA-bd_sf"/>
</dbReference>
<keyword evidence="1" id="KW-0805">Transcription regulation</keyword>
<dbReference type="RefSeq" id="WP_093332351.1">
    <property type="nucleotide sequence ID" value="NZ_FOXP01000003.1"/>
</dbReference>
<dbReference type="Pfam" id="PF07729">
    <property type="entry name" value="FCD"/>
    <property type="match status" value="1"/>
</dbReference>
<dbReference type="InterPro" id="IPR036390">
    <property type="entry name" value="WH_DNA-bd_sf"/>
</dbReference>
<keyword evidence="2 5" id="KW-0238">DNA-binding</keyword>
<evidence type="ECO:0000259" key="4">
    <source>
        <dbReference type="PROSITE" id="PS50949"/>
    </source>
</evidence>
<proteinExistence type="predicted"/>
<evidence type="ECO:0000256" key="3">
    <source>
        <dbReference type="ARBA" id="ARBA00023163"/>
    </source>
</evidence>
<dbReference type="SMART" id="SM00895">
    <property type="entry name" value="FCD"/>
    <property type="match status" value="1"/>
</dbReference>
<keyword evidence="3" id="KW-0804">Transcription</keyword>
<dbReference type="EMBL" id="FOXP01000003">
    <property type="protein sequence ID" value="SFP57614.1"/>
    <property type="molecule type" value="Genomic_DNA"/>
</dbReference>
<accession>A0A1I5RGB5</accession>
<dbReference type="OrthoDB" id="9812290at2"/>
<dbReference type="InterPro" id="IPR008920">
    <property type="entry name" value="TF_FadR/GntR_C"/>
</dbReference>
<dbReference type="Gene3D" id="1.10.10.10">
    <property type="entry name" value="Winged helix-like DNA-binding domain superfamily/Winged helix DNA-binding domain"/>
    <property type="match status" value="1"/>
</dbReference>
<dbReference type="SMART" id="SM00345">
    <property type="entry name" value="HTH_GNTR"/>
    <property type="match status" value="1"/>
</dbReference>
<evidence type="ECO:0000313" key="5">
    <source>
        <dbReference type="EMBL" id="SFP57614.1"/>
    </source>
</evidence>
<protein>
    <submittedName>
        <fullName evidence="5">DNA-binding transcriptional regulator, GntR family</fullName>
    </submittedName>
</protein>
<dbReference type="CDD" id="cd07377">
    <property type="entry name" value="WHTH_GntR"/>
    <property type="match status" value="1"/>
</dbReference>
<reference evidence="5 6" key="1">
    <citation type="submission" date="2016-10" db="EMBL/GenBank/DDBJ databases">
        <authorList>
            <person name="de Groot N.N."/>
        </authorList>
    </citation>
    <scope>NUCLEOTIDE SEQUENCE [LARGE SCALE GENOMIC DNA]</scope>
    <source>
        <strain evidence="5 6">CGMCC 1.9113</strain>
    </source>
</reference>
<dbReference type="GO" id="GO:0003700">
    <property type="term" value="F:DNA-binding transcription factor activity"/>
    <property type="evidence" value="ECO:0007669"/>
    <property type="project" value="InterPro"/>
</dbReference>
<dbReference type="InterPro" id="IPR011711">
    <property type="entry name" value="GntR_C"/>
</dbReference>
<evidence type="ECO:0000256" key="2">
    <source>
        <dbReference type="ARBA" id="ARBA00023125"/>
    </source>
</evidence>
<evidence type="ECO:0000313" key="6">
    <source>
        <dbReference type="Proteomes" id="UP000199586"/>
    </source>
</evidence>
<dbReference type="Proteomes" id="UP000199586">
    <property type="component" value="Unassembled WGS sequence"/>
</dbReference>
<dbReference type="GO" id="GO:0003677">
    <property type="term" value="F:DNA binding"/>
    <property type="evidence" value="ECO:0007669"/>
    <property type="project" value="UniProtKB-KW"/>
</dbReference>
<dbReference type="STRING" id="634430.SAMN04488241_103244"/>
<dbReference type="PANTHER" id="PTHR43537">
    <property type="entry name" value="TRANSCRIPTIONAL REGULATOR, GNTR FAMILY"/>
    <property type="match status" value="1"/>
</dbReference>
<dbReference type="Pfam" id="PF00392">
    <property type="entry name" value="GntR"/>
    <property type="match status" value="1"/>
</dbReference>
<dbReference type="SUPFAM" id="SSF46785">
    <property type="entry name" value="Winged helix' DNA-binding domain"/>
    <property type="match status" value="1"/>
</dbReference>